<proteinExistence type="predicted"/>
<dbReference type="AlphaFoldDB" id="A0A284RGX9"/>
<evidence type="ECO:0000313" key="2">
    <source>
        <dbReference type="Proteomes" id="UP000219338"/>
    </source>
</evidence>
<keyword evidence="2" id="KW-1185">Reference proteome</keyword>
<reference evidence="2" key="1">
    <citation type="journal article" date="2017" name="Nat. Ecol. Evol.">
        <title>Genome expansion and lineage-specific genetic innovations in the forest pathogenic fungi Armillaria.</title>
        <authorList>
            <person name="Sipos G."/>
            <person name="Prasanna A.N."/>
            <person name="Walter M.C."/>
            <person name="O'Connor E."/>
            <person name="Balint B."/>
            <person name="Krizsan K."/>
            <person name="Kiss B."/>
            <person name="Hess J."/>
            <person name="Varga T."/>
            <person name="Slot J."/>
            <person name="Riley R."/>
            <person name="Boka B."/>
            <person name="Rigling D."/>
            <person name="Barry K."/>
            <person name="Lee J."/>
            <person name="Mihaltcheva S."/>
            <person name="LaButti K."/>
            <person name="Lipzen A."/>
            <person name="Waldron R."/>
            <person name="Moloney N.M."/>
            <person name="Sperisen C."/>
            <person name="Kredics L."/>
            <person name="Vagvoelgyi C."/>
            <person name="Patrignani A."/>
            <person name="Fitzpatrick D."/>
            <person name="Nagy I."/>
            <person name="Doyle S."/>
            <person name="Anderson J.B."/>
            <person name="Grigoriev I.V."/>
            <person name="Gueldener U."/>
            <person name="Muensterkoetter M."/>
            <person name="Nagy L.G."/>
        </authorList>
    </citation>
    <scope>NUCLEOTIDE SEQUENCE [LARGE SCALE GENOMIC DNA]</scope>
    <source>
        <strain evidence="2">C18/9</strain>
    </source>
</reference>
<dbReference type="Proteomes" id="UP000219338">
    <property type="component" value="Unassembled WGS sequence"/>
</dbReference>
<sequence>MKEPPFDYLGGLRQWKNQVNDYRPNFEWRGHLPAFYGRTRRRRKKVVMEQVIGVRAAEQSALALVTWPCLNDVTSLLWHQLWAFSCIFAYVWLCINSRDSVLFRGRVLYPFYRTVSDDDVQKSEYLPNFPAGLEKIRQYSVGIAKADF</sequence>
<protein>
    <submittedName>
        <fullName evidence="1">Uncharacterized protein</fullName>
    </submittedName>
</protein>
<dbReference type="EMBL" id="FUEG01000008">
    <property type="protein sequence ID" value="SJL07999.1"/>
    <property type="molecule type" value="Genomic_DNA"/>
</dbReference>
<organism evidence="1 2">
    <name type="scientific">Armillaria ostoyae</name>
    <name type="common">Armillaria root rot fungus</name>
    <dbReference type="NCBI Taxonomy" id="47428"/>
    <lineage>
        <taxon>Eukaryota</taxon>
        <taxon>Fungi</taxon>
        <taxon>Dikarya</taxon>
        <taxon>Basidiomycota</taxon>
        <taxon>Agaricomycotina</taxon>
        <taxon>Agaricomycetes</taxon>
        <taxon>Agaricomycetidae</taxon>
        <taxon>Agaricales</taxon>
        <taxon>Marasmiineae</taxon>
        <taxon>Physalacriaceae</taxon>
        <taxon>Armillaria</taxon>
    </lineage>
</organism>
<accession>A0A284RGX9</accession>
<name>A0A284RGX9_ARMOS</name>
<gene>
    <name evidence="1" type="ORF">ARMOST_11358</name>
</gene>
<evidence type="ECO:0000313" key="1">
    <source>
        <dbReference type="EMBL" id="SJL07999.1"/>
    </source>
</evidence>